<evidence type="ECO:0000256" key="2">
    <source>
        <dbReference type="ARBA" id="ARBA00023287"/>
    </source>
</evidence>
<dbReference type="AlphaFoldDB" id="A0AB94ITM9"/>
<accession>A0AB94ITM9</accession>
<dbReference type="GO" id="GO:0009986">
    <property type="term" value="C:cell surface"/>
    <property type="evidence" value="ECO:0007669"/>
    <property type="project" value="UniProtKB-SubCell"/>
</dbReference>
<evidence type="ECO:0000313" key="5">
    <source>
        <dbReference type="EMBL" id="ETI70303.1"/>
    </source>
</evidence>
<dbReference type="Gene3D" id="3.30.700.10">
    <property type="entry name" value="Glycoprotein, Type 4 Pilin"/>
    <property type="match status" value="1"/>
</dbReference>
<evidence type="ECO:0000256" key="1">
    <source>
        <dbReference type="ARBA" id="ARBA00004241"/>
    </source>
</evidence>
<keyword evidence="6" id="KW-1185">Reference proteome</keyword>
<sequence>MFQMLKKKLKDQRGLTLIELLAVIVILGIISAIAIPSILGLIDNSKKDSVVANAQQMINSAKLAVAGDEVLRPNLTDQEKYVNLKFLEEEGYLEPLKDVDDTSKFYSEGQNSNKNNLTTPPNKGSFVKIEYDSSNPKSYKYSVVLLGKEKSIGKKTSPEAESNLKRSIVK</sequence>
<gene>
    <name evidence="5" type="ORF">BAVI_03139</name>
</gene>
<feature type="compositionally biased region" description="Polar residues" evidence="3">
    <location>
        <begin position="104"/>
        <end position="122"/>
    </location>
</feature>
<dbReference type="RefSeq" id="WP_024026844.1">
    <property type="nucleotide sequence ID" value="NZ_ALAN01000022.1"/>
</dbReference>
<organism evidence="5 6">
    <name type="scientific">Neobacillus vireti LMG 21834</name>
    <dbReference type="NCBI Taxonomy" id="1131730"/>
    <lineage>
        <taxon>Bacteria</taxon>
        <taxon>Bacillati</taxon>
        <taxon>Bacillota</taxon>
        <taxon>Bacilli</taxon>
        <taxon>Bacillales</taxon>
        <taxon>Bacillaceae</taxon>
        <taxon>Neobacillus</taxon>
    </lineage>
</organism>
<keyword evidence="2" id="KW-0178">Competence</keyword>
<evidence type="ECO:0000256" key="3">
    <source>
        <dbReference type="SAM" id="MobiDB-lite"/>
    </source>
</evidence>
<feature type="transmembrane region" description="Helical" evidence="4">
    <location>
        <begin position="20"/>
        <end position="42"/>
    </location>
</feature>
<reference evidence="5 6" key="1">
    <citation type="journal article" date="2014" name="Environ. Microbiol.">
        <title>The nitrate-ammonifying and nosZ-carrying bacterium Bacillus vireti is a potent source and sink for nitric and nitrous oxide under high nitrate conditions.</title>
        <authorList>
            <person name="Mania D."/>
            <person name="Heylen K."/>
            <person name="van Spanning R.J."/>
            <person name="Frostegard A."/>
        </authorList>
    </citation>
    <scope>NUCLEOTIDE SEQUENCE [LARGE SCALE GENOMIC DNA]</scope>
    <source>
        <strain evidence="5 6">LMG 21834</strain>
    </source>
</reference>
<dbReference type="GO" id="GO:0030420">
    <property type="term" value="P:establishment of competence for transformation"/>
    <property type="evidence" value="ECO:0007669"/>
    <property type="project" value="UniProtKB-KW"/>
</dbReference>
<dbReference type="EMBL" id="ALAN01000022">
    <property type="protein sequence ID" value="ETI70303.1"/>
    <property type="molecule type" value="Genomic_DNA"/>
</dbReference>
<dbReference type="NCBIfam" id="TIGR02532">
    <property type="entry name" value="IV_pilin_GFxxxE"/>
    <property type="match status" value="1"/>
</dbReference>
<proteinExistence type="predicted"/>
<keyword evidence="4" id="KW-1133">Transmembrane helix</keyword>
<comment type="caution">
    <text evidence="5">The sequence shown here is derived from an EMBL/GenBank/DDBJ whole genome shotgun (WGS) entry which is preliminary data.</text>
</comment>
<dbReference type="InterPro" id="IPR045584">
    <property type="entry name" value="Pilin-like"/>
</dbReference>
<keyword evidence="4" id="KW-0812">Transmembrane</keyword>
<name>A0AB94ITM9_9BACI</name>
<protein>
    <submittedName>
        <fullName evidence="5">Type II secretory pathway pseudopilin PulG</fullName>
    </submittedName>
</protein>
<dbReference type="PROSITE" id="PS00409">
    <property type="entry name" value="PROKAR_NTER_METHYL"/>
    <property type="match status" value="1"/>
</dbReference>
<dbReference type="InterPro" id="IPR012902">
    <property type="entry name" value="N_methyl_site"/>
</dbReference>
<evidence type="ECO:0000256" key="4">
    <source>
        <dbReference type="SAM" id="Phobius"/>
    </source>
</evidence>
<dbReference type="Proteomes" id="UP000018877">
    <property type="component" value="Unassembled WGS sequence"/>
</dbReference>
<dbReference type="Pfam" id="PF07963">
    <property type="entry name" value="N_methyl"/>
    <property type="match status" value="1"/>
</dbReference>
<evidence type="ECO:0000313" key="6">
    <source>
        <dbReference type="Proteomes" id="UP000018877"/>
    </source>
</evidence>
<feature type="region of interest" description="Disordered" evidence="3">
    <location>
        <begin position="104"/>
        <end position="124"/>
    </location>
</feature>
<comment type="subcellular location">
    <subcellularLocation>
        <location evidence="1">Cell surface</location>
    </subcellularLocation>
</comment>
<dbReference type="SUPFAM" id="SSF54523">
    <property type="entry name" value="Pili subunits"/>
    <property type="match status" value="1"/>
</dbReference>
<keyword evidence="4" id="KW-0472">Membrane</keyword>